<evidence type="ECO:0000313" key="12">
    <source>
        <dbReference type="EMBL" id="KAF2403082.1"/>
    </source>
</evidence>
<evidence type="ECO:0000259" key="11">
    <source>
        <dbReference type="PROSITE" id="PS50164"/>
    </source>
</evidence>
<evidence type="ECO:0000259" key="10">
    <source>
        <dbReference type="PROSITE" id="PS50089"/>
    </source>
</evidence>
<feature type="domain" description="GIY-YIG" evidence="11">
    <location>
        <begin position="3"/>
        <end position="85"/>
    </location>
</feature>
<keyword evidence="4" id="KW-0378">Hydrolase</keyword>
<dbReference type="Pfam" id="PF21202">
    <property type="entry name" value="SLX1_C"/>
    <property type="match status" value="1"/>
</dbReference>
<evidence type="ECO:0000256" key="2">
    <source>
        <dbReference type="ARBA" id="ARBA00022759"/>
    </source>
</evidence>
<evidence type="ECO:0000256" key="3">
    <source>
        <dbReference type="ARBA" id="ARBA00022763"/>
    </source>
</evidence>
<keyword evidence="8" id="KW-0863">Zinc-finger</keyword>
<organism evidence="12 13">
    <name type="scientific">Trichodelitschia bisporula</name>
    <dbReference type="NCBI Taxonomy" id="703511"/>
    <lineage>
        <taxon>Eukaryota</taxon>
        <taxon>Fungi</taxon>
        <taxon>Dikarya</taxon>
        <taxon>Ascomycota</taxon>
        <taxon>Pezizomycotina</taxon>
        <taxon>Dothideomycetes</taxon>
        <taxon>Dothideomycetes incertae sedis</taxon>
        <taxon>Phaeotrichales</taxon>
        <taxon>Phaeotrichaceae</taxon>
        <taxon>Trichodelitschia</taxon>
    </lineage>
</organism>
<dbReference type="PROSITE" id="PS50089">
    <property type="entry name" value="ZF_RING_2"/>
    <property type="match status" value="1"/>
</dbReference>
<evidence type="ECO:0000256" key="7">
    <source>
        <dbReference type="ARBA" id="ARBA00023242"/>
    </source>
</evidence>
<dbReference type="SUPFAM" id="SSF82771">
    <property type="entry name" value="GIY-YIG endonuclease"/>
    <property type="match status" value="1"/>
</dbReference>
<dbReference type="GO" id="GO:0008821">
    <property type="term" value="F:crossover junction DNA endonuclease activity"/>
    <property type="evidence" value="ECO:0007669"/>
    <property type="project" value="TreeGrafter"/>
</dbReference>
<dbReference type="GO" id="GO:0008270">
    <property type="term" value="F:zinc ion binding"/>
    <property type="evidence" value="ECO:0007669"/>
    <property type="project" value="UniProtKB-KW"/>
</dbReference>
<keyword evidence="3" id="KW-0227">DNA damage</keyword>
<evidence type="ECO:0000256" key="8">
    <source>
        <dbReference type="PROSITE-ProRule" id="PRU00175"/>
    </source>
</evidence>
<dbReference type="InterPro" id="IPR013083">
    <property type="entry name" value="Znf_RING/FYVE/PHD"/>
</dbReference>
<feature type="region of interest" description="Disordered" evidence="9">
    <location>
        <begin position="302"/>
        <end position="321"/>
    </location>
</feature>
<reference evidence="12" key="1">
    <citation type="journal article" date="2020" name="Stud. Mycol.">
        <title>101 Dothideomycetes genomes: a test case for predicting lifestyles and emergence of pathogens.</title>
        <authorList>
            <person name="Haridas S."/>
            <person name="Albert R."/>
            <person name="Binder M."/>
            <person name="Bloem J."/>
            <person name="Labutti K."/>
            <person name="Salamov A."/>
            <person name="Andreopoulos B."/>
            <person name="Baker S."/>
            <person name="Barry K."/>
            <person name="Bills G."/>
            <person name="Bluhm B."/>
            <person name="Cannon C."/>
            <person name="Castanera R."/>
            <person name="Culley D."/>
            <person name="Daum C."/>
            <person name="Ezra D."/>
            <person name="Gonzalez J."/>
            <person name="Henrissat B."/>
            <person name="Kuo A."/>
            <person name="Liang C."/>
            <person name="Lipzen A."/>
            <person name="Lutzoni F."/>
            <person name="Magnuson J."/>
            <person name="Mondo S."/>
            <person name="Nolan M."/>
            <person name="Ohm R."/>
            <person name="Pangilinan J."/>
            <person name="Park H.-J."/>
            <person name="Ramirez L."/>
            <person name="Alfaro M."/>
            <person name="Sun H."/>
            <person name="Tritt A."/>
            <person name="Yoshinaga Y."/>
            <person name="Zwiers L.-H."/>
            <person name="Turgeon B."/>
            <person name="Goodwin S."/>
            <person name="Spatafora J."/>
            <person name="Crous P."/>
            <person name="Grigoriev I."/>
        </authorList>
    </citation>
    <scope>NUCLEOTIDE SEQUENCE</scope>
    <source>
        <strain evidence="12">CBS 262.69</strain>
    </source>
</reference>
<accession>A0A6G1I483</accession>
<evidence type="ECO:0000256" key="5">
    <source>
        <dbReference type="ARBA" id="ARBA00023172"/>
    </source>
</evidence>
<dbReference type="HAMAP" id="MF_03100">
    <property type="entry name" value="Endonuc_su_Slx1"/>
    <property type="match status" value="1"/>
</dbReference>
<dbReference type="Gene3D" id="3.30.40.10">
    <property type="entry name" value="Zinc/RING finger domain, C3HC4 (zinc finger)"/>
    <property type="match status" value="1"/>
</dbReference>
<name>A0A6G1I483_9PEZI</name>
<evidence type="ECO:0000256" key="9">
    <source>
        <dbReference type="SAM" id="MobiDB-lite"/>
    </source>
</evidence>
<dbReference type="OrthoDB" id="24645at2759"/>
<keyword evidence="5" id="KW-0233">DNA recombination</keyword>
<dbReference type="GO" id="GO:0017108">
    <property type="term" value="F:5'-flap endonuclease activity"/>
    <property type="evidence" value="ECO:0007669"/>
    <property type="project" value="InterPro"/>
</dbReference>
<dbReference type="EMBL" id="ML996690">
    <property type="protein sequence ID" value="KAF2403082.1"/>
    <property type="molecule type" value="Genomic_DNA"/>
</dbReference>
<keyword evidence="8" id="KW-0479">Metal-binding</keyword>
<keyword evidence="8" id="KW-0862">Zinc</keyword>
<feature type="non-terminal residue" evidence="12">
    <location>
        <position position="321"/>
    </location>
</feature>
<dbReference type="GO" id="GO:0000724">
    <property type="term" value="P:double-strand break repair via homologous recombination"/>
    <property type="evidence" value="ECO:0007669"/>
    <property type="project" value="TreeGrafter"/>
</dbReference>
<dbReference type="PANTHER" id="PTHR20208:SF10">
    <property type="entry name" value="STRUCTURE-SPECIFIC ENDONUCLEASE SUBUNIT SLX1"/>
    <property type="match status" value="1"/>
</dbReference>
<evidence type="ECO:0000313" key="13">
    <source>
        <dbReference type="Proteomes" id="UP000799640"/>
    </source>
</evidence>
<dbReference type="PANTHER" id="PTHR20208">
    <property type="entry name" value="STRUCTURE-SPECIFIC ENDONUCLEASE SUBUNIT SLX1"/>
    <property type="match status" value="1"/>
</dbReference>
<dbReference type="GO" id="GO:0033557">
    <property type="term" value="C:Slx1-Slx4 complex"/>
    <property type="evidence" value="ECO:0007669"/>
    <property type="project" value="InterPro"/>
</dbReference>
<keyword evidence="7" id="KW-0539">Nucleus</keyword>
<dbReference type="InterPro" id="IPR000305">
    <property type="entry name" value="GIY-YIG_endonuc"/>
</dbReference>
<dbReference type="InterPro" id="IPR001841">
    <property type="entry name" value="Znf_RING"/>
</dbReference>
<evidence type="ECO:0000256" key="6">
    <source>
        <dbReference type="ARBA" id="ARBA00023204"/>
    </source>
</evidence>
<keyword evidence="6" id="KW-0234">DNA repair</keyword>
<feature type="region of interest" description="Disordered" evidence="9">
    <location>
        <begin position="87"/>
        <end position="111"/>
    </location>
</feature>
<gene>
    <name evidence="12" type="ORF">EJ06DRAFT_459506</name>
</gene>
<feature type="non-terminal residue" evidence="12">
    <location>
        <position position="1"/>
    </location>
</feature>
<dbReference type="InterPro" id="IPR035901">
    <property type="entry name" value="GIY-YIG_endonuc_sf"/>
</dbReference>
<feature type="domain" description="RING-type" evidence="10">
    <location>
        <begin position="219"/>
        <end position="271"/>
    </location>
</feature>
<dbReference type="PROSITE" id="PS50164">
    <property type="entry name" value="GIY_YIG"/>
    <property type="match status" value="1"/>
</dbReference>
<proteinExistence type="inferred from homology"/>
<dbReference type="Gene3D" id="3.40.1440.10">
    <property type="entry name" value="GIY-YIG endonuclease"/>
    <property type="match status" value="1"/>
</dbReference>
<protein>
    <recommendedName>
        <fullName evidence="14">GIY-YIG domain-containing protein</fullName>
    </recommendedName>
</protein>
<dbReference type="InterPro" id="IPR048749">
    <property type="entry name" value="SLX1_C"/>
</dbReference>
<dbReference type="Proteomes" id="UP000799640">
    <property type="component" value="Unassembled WGS sequence"/>
</dbReference>
<evidence type="ECO:0008006" key="14">
    <source>
        <dbReference type="Google" id="ProtNLM"/>
    </source>
</evidence>
<dbReference type="FunFam" id="3.40.1440.10:FF:000006">
    <property type="entry name" value="Structure-specific endonuclease subunit SLX1"/>
    <property type="match status" value="1"/>
</dbReference>
<dbReference type="CDD" id="cd10455">
    <property type="entry name" value="GIY-YIG_SLX1"/>
    <property type="match status" value="1"/>
</dbReference>
<keyword evidence="1" id="KW-0540">Nuclease</keyword>
<evidence type="ECO:0000256" key="4">
    <source>
        <dbReference type="ARBA" id="ARBA00022801"/>
    </source>
</evidence>
<dbReference type="InterPro" id="IPR050381">
    <property type="entry name" value="SLX1_endonuclease"/>
</dbReference>
<sequence length="321" mass="35706">IPAFYSCYLLRSTVSRTSHYIGSTPNIHRRLQQHNGLSKGGAVRTSRESLRPWEVACIVHGFPSQVAALQFEWAWQHPHLTRHISEDNRITTAKSKPAGPDGTRTRKKPPAPRISINARVHNLHLLLRSKTFERMPLAVGFFCEDVHTMWTKWSKKASGAPRSGITVTLYEPPDTPSSRAGALDPPPTALSQIDVTYAHIKPYLEKTRALLTPDMNCRCSVCRKKMEASESLLLVCPHDGCVAVSHLSCLSSHFLGEDEFVPIGGDCPSCNSHTSWGLLAKELSLRTRGQSLVEELFKPPRVRAKAKTSEKTPMPDVDSEE</sequence>
<keyword evidence="2" id="KW-0255">Endonuclease</keyword>
<dbReference type="AlphaFoldDB" id="A0A6G1I483"/>
<evidence type="ECO:0000256" key="1">
    <source>
        <dbReference type="ARBA" id="ARBA00022722"/>
    </source>
</evidence>
<keyword evidence="13" id="KW-1185">Reference proteome</keyword>
<dbReference type="Pfam" id="PF01541">
    <property type="entry name" value="GIY-YIG"/>
    <property type="match status" value="1"/>
</dbReference>
<dbReference type="InterPro" id="IPR027520">
    <property type="entry name" value="Slx1"/>
</dbReference>